<organism evidence="1 2">
    <name type="scientific">Rhododendron molle</name>
    <name type="common">Chinese azalea</name>
    <name type="synonym">Azalea mollis</name>
    <dbReference type="NCBI Taxonomy" id="49168"/>
    <lineage>
        <taxon>Eukaryota</taxon>
        <taxon>Viridiplantae</taxon>
        <taxon>Streptophyta</taxon>
        <taxon>Embryophyta</taxon>
        <taxon>Tracheophyta</taxon>
        <taxon>Spermatophyta</taxon>
        <taxon>Magnoliopsida</taxon>
        <taxon>eudicotyledons</taxon>
        <taxon>Gunneridae</taxon>
        <taxon>Pentapetalae</taxon>
        <taxon>asterids</taxon>
        <taxon>Ericales</taxon>
        <taxon>Ericaceae</taxon>
        <taxon>Ericoideae</taxon>
        <taxon>Rhodoreae</taxon>
        <taxon>Rhododendron</taxon>
    </lineage>
</organism>
<dbReference type="Proteomes" id="UP001062846">
    <property type="component" value="Chromosome 8"/>
</dbReference>
<comment type="caution">
    <text evidence="1">The sequence shown here is derived from an EMBL/GenBank/DDBJ whole genome shotgun (WGS) entry which is preliminary data.</text>
</comment>
<name>A0ACC0MJN1_RHOML</name>
<dbReference type="EMBL" id="CM046395">
    <property type="protein sequence ID" value="KAI8541192.1"/>
    <property type="molecule type" value="Genomic_DNA"/>
</dbReference>
<reference evidence="1" key="1">
    <citation type="submission" date="2022-02" db="EMBL/GenBank/DDBJ databases">
        <title>Plant Genome Project.</title>
        <authorList>
            <person name="Zhang R.-G."/>
        </authorList>
    </citation>
    <scope>NUCLEOTIDE SEQUENCE</scope>
    <source>
        <strain evidence="1">AT1</strain>
    </source>
</reference>
<evidence type="ECO:0000313" key="1">
    <source>
        <dbReference type="EMBL" id="KAI8541192.1"/>
    </source>
</evidence>
<evidence type="ECO:0000313" key="2">
    <source>
        <dbReference type="Proteomes" id="UP001062846"/>
    </source>
</evidence>
<gene>
    <name evidence="1" type="ORF">RHMOL_Rhmol08G0042700</name>
</gene>
<protein>
    <submittedName>
        <fullName evidence="1">Uncharacterized protein</fullName>
    </submittedName>
</protein>
<sequence>MEPSFQSLSCAAALFLSITALYYYLSSKPNPHRNLPPTPPSLPIIGHLHLLKPPLHRTLHRLSQALGPVFSLRFGSRPVVVVSSPPLVEECFTRNDVVLANRPKFLSGKYFSYNDTGIATAPYGDHWRNLRRFMSLEIFSASRLNNSSPIRQAQVELLLLDLCRNSSVNFSRVELKSKFSELSFKVIKRMIAGKRFSEEPGDFRGLVREAFELSDAASPGDFVPVLRWVDFGGYEKNLKRTHGRLDAFFRHLIDEHRRDRGNDSMIDHLLSLQESQPEYYTDEIIRGLIMLVKGVRFLLYSPYCLQHILLIFDHPTVNNRRKSRGLIP</sequence>
<keyword evidence="2" id="KW-1185">Reference proteome</keyword>
<accession>A0ACC0MJN1</accession>
<proteinExistence type="predicted"/>